<keyword evidence="5" id="KW-0732">Signal</keyword>
<feature type="chain" id="PRO_5045373102" evidence="5">
    <location>
        <begin position="22"/>
        <end position="502"/>
    </location>
</feature>
<feature type="signal peptide" evidence="5">
    <location>
        <begin position="1"/>
        <end position="21"/>
    </location>
</feature>
<dbReference type="Proteomes" id="UP001336835">
    <property type="component" value="Unassembled WGS sequence"/>
</dbReference>
<dbReference type="SUPFAM" id="SSF52833">
    <property type="entry name" value="Thioredoxin-like"/>
    <property type="match status" value="1"/>
</dbReference>
<reference evidence="7 8" key="1">
    <citation type="submission" date="2024-01" db="EMBL/GenBank/DDBJ databases">
        <title>Pedobacter sp. nov., isolated from fresh soil.</title>
        <authorList>
            <person name="Le N.T.T."/>
        </authorList>
    </citation>
    <scope>NUCLEOTIDE SEQUENCE [LARGE SCALE GENOMIC DNA]</scope>
    <source>
        <strain evidence="7 8">KR3-3</strain>
    </source>
</reference>
<evidence type="ECO:0000259" key="6">
    <source>
        <dbReference type="PROSITE" id="PS51352"/>
    </source>
</evidence>
<dbReference type="InterPro" id="IPR013766">
    <property type="entry name" value="Thioredoxin_domain"/>
</dbReference>
<evidence type="ECO:0000256" key="2">
    <source>
        <dbReference type="ARBA" id="ARBA00022748"/>
    </source>
</evidence>
<evidence type="ECO:0000256" key="1">
    <source>
        <dbReference type="ARBA" id="ARBA00004196"/>
    </source>
</evidence>
<dbReference type="EMBL" id="JAZDQT010000002">
    <property type="protein sequence ID" value="MEE1945768.1"/>
    <property type="molecule type" value="Genomic_DNA"/>
</dbReference>
<evidence type="ECO:0000313" key="7">
    <source>
        <dbReference type="EMBL" id="MEE1945768.1"/>
    </source>
</evidence>
<keyword evidence="4" id="KW-0676">Redox-active center</keyword>
<gene>
    <name evidence="7" type="ORF">VRU48_11670</name>
</gene>
<dbReference type="InterPro" id="IPR013740">
    <property type="entry name" value="Redoxin"/>
</dbReference>
<keyword evidence="2" id="KW-0201">Cytochrome c-type biogenesis</keyword>
<keyword evidence="8" id="KW-1185">Reference proteome</keyword>
<evidence type="ECO:0000256" key="3">
    <source>
        <dbReference type="ARBA" id="ARBA00023157"/>
    </source>
</evidence>
<dbReference type="CDD" id="cd02966">
    <property type="entry name" value="TlpA_like_family"/>
    <property type="match status" value="1"/>
</dbReference>
<evidence type="ECO:0000313" key="8">
    <source>
        <dbReference type="Proteomes" id="UP001336835"/>
    </source>
</evidence>
<dbReference type="Gene3D" id="3.40.30.10">
    <property type="entry name" value="Glutaredoxin"/>
    <property type="match status" value="1"/>
</dbReference>
<proteinExistence type="predicted"/>
<dbReference type="PANTHER" id="PTHR42852">
    <property type="entry name" value="THIOL:DISULFIDE INTERCHANGE PROTEIN DSBE"/>
    <property type="match status" value="1"/>
</dbReference>
<dbReference type="RefSeq" id="WP_330108088.1">
    <property type="nucleotide sequence ID" value="NZ_JAZDQT010000002.1"/>
</dbReference>
<keyword evidence="3" id="KW-1015">Disulfide bond</keyword>
<comment type="subcellular location">
    <subcellularLocation>
        <location evidence="1">Cell envelope</location>
    </subcellularLocation>
</comment>
<dbReference type="PROSITE" id="PS51352">
    <property type="entry name" value="THIOREDOXIN_2"/>
    <property type="match status" value="1"/>
</dbReference>
<dbReference type="InterPro" id="IPR050553">
    <property type="entry name" value="Thioredoxin_ResA/DsbE_sf"/>
</dbReference>
<comment type="caution">
    <text evidence="7">The sequence shown here is derived from an EMBL/GenBank/DDBJ whole genome shotgun (WGS) entry which is preliminary data.</text>
</comment>
<protein>
    <submittedName>
        <fullName evidence="7">TlpA disulfide reductase family protein</fullName>
    </submittedName>
</protein>
<evidence type="ECO:0000256" key="4">
    <source>
        <dbReference type="ARBA" id="ARBA00023284"/>
    </source>
</evidence>
<organism evidence="7 8">
    <name type="scientific">Pedobacter albus</name>
    <dbReference type="NCBI Taxonomy" id="3113905"/>
    <lineage>
        <taxon>Bacteria</taxon>
        <taxon>Pseudomonadati</taxon>
        <taxon>Bacteroidota</taxon>
        <taxon>Sphingobacteriia</taxon>
        <taxon>Sphingobacteriales</taxon>
        <taxon>Sphingobacteriaceae</taxon>
        <taxon>Pedobacter</taxon>
    </lineage>
</organism>
<dbReference type="PANTHER" id="PTHR42852:SF6">
    <property type="entry name" value="THIOL:DISULFIDE INTERCHANGE PROTEIN DSBE"/>
    <property type="match status" value="1"/>
</dbReference>
<name>A0ABU7I8H4_9SPHI</name>
<evidence type="ECO:0000256" key="5">
    <source>
        <dbReference type="SAM" id="SignalP"/>
    </source>
</evidence>
<dbReference type="Pfam" id="PF08534">
    <property type="entry name" value="Redoxin"/>
    <property type="match status" value="1"/>
</dbReference>
<sequence length="502" mass="56355">MKLKKTILILLALALPALSFAQFRLNGKIKGYTGTANLQLNIPLVYGFHQENTIQFPIAKDGTFNVAVPIKETKLATLVFEGKRYNLLLHPNKTLTFEANTADTSLRLLAGTALPENKLLLAIGFKDSPFFLNDDGSTFNKLALNGLLDSVVKPFKLAEASKINRVQASSLSNSDKQIISNEIAYRDYFLLDMYARTAGLQKATMDSLVLAIFDKAPLKPKTLIAGSYYYDFIDSYLKYIETKAFKKVKEEQIPSSDPLPYYGISMDSAMVVIKKNGKPYGIWIGASKNLPMAVVEPFTYQQLTNLYNEKNLGQLSALAKVFNQQFPNSIYNKDIKAKTASLQKMLSANASNKKIEIAEGFEKISSIASVIKPLKGKVVYLDVWGTWCGPCKEELKSVPALKARFKGKDVAFVYLDMDEDDKDATWREFIKVNGMEGLHLRKGRANIAPFWKELLANAEDKSEYYPQFFIFDKTGKLVVAKAKRPSDKEELYQQIENVLNQK</sequence>
<dbReference type="InterPro" id="IPR036249">
    <property type="entry name" value="Thioredoxin-like_sf"/>
</dbReference>
<accession>A0ABU7I8H4</accession>
<feature type="domain" description="Thioredoxin" evidence="6">
    <location>
        <begin position="337"/>
        <end position="500"/>
    </location>
</feature>